<dbReference type="KEGG" id="psoj:PHYSODRAFT_306489"/>
<dbReference type="InterPro" id="IPR002200">
    <property type="entry name" value="Elicitin"/>
</dbReference>
<evidence type="ECO:0000256" key="6">
    <source>
        <dbReference type="RuleBase" id="RU368111"/>
    </source>
</evidence>
<dbReference type="Pfam" id="PF00964">
    <property type="entry name" value="Elicitin"/>
    <property type="match status" value="1"/>
</dbReference>
<dbReference type="OMA" id="HTSDCEF"/>
<evidence type="ECO:0000256" key="5">
    <source>
        <dbReference type="ARBA" id="ARBA00023157"/>
    </source>
</evidence>
<protein>
    <recommendedName>
        <fullName evidence="6">Elicitin</fullName>
    </recommendedName>
</protein>
<comment type="subcellular location">
    <subcellularLocation>
        <location evidence="1 6">Secreted</location>
    </subcellularLocation>
</comment>
<name>G5ABC3_PHYSP</name>
<keyword evidence="7" id="KW-0732">Signal</keyword>
<dbReference type="EMBL" id="JH159162">
    <property type="protein sequence ID" value="EGZ07268.1"/>
    <property type="molecule type" value="Genomic_DNA"/>
</dbReference>
<evidence type="ECO:0000256" key="7">
    <source>
        <dbReference type="SAM" id="SignalP"/>
    </source>
</evidence>
<feature type="signal peptide" evidence="7">
    <location>
        <begin position="1"/>
        <end position="21"/>
    </location>
</feature>
<gene>
    <name evidence="8" type="ORF">PHYSODRAFT_306489</name>
</gene>
<evidence type="ECO:0000256" key="4">
    <source>
        <dbReference type="ARBA" id="ARBA00022978"/>
    </source>
</evidence>
<dbReference type="GO" id="GO:0052040">
    <property type="term" value="P:symbiont-mediated perturbation of host programmed cell death"/>
    <property type="evidence" value="ECO:0007669"/>
    <property type="project" value="UniProtKB-UniRule"/>
</dbReference>
<keyword evidence="9" id="KW-1185">Reference proteome</keyword>
<organism evidence="8 9">
    <name type="scientific">Phytophthora sojae (strain P6497)</name>
    <name type="common">Soybean stem and root rot agent</name>
    <name type="synonym">Phytophthora megasperma f. sp. glycines</name>
    <dbReference type="NCBI Taxonomy" id="1094619"/>
    <lineage>
        <taxon>Eukaryota</taxon>
        <taxon>Sar</taxon>
        <taxon>Stramenopiles</taxon>
        <taxon>Oomycota</taxon>
        <taxon>Peronosporomycetes</taxon>
        <taxon>Peronosporales</taxon>
        <taxon>Peronosporaceae</taxon>
        <taxon>Phytophthora</taxon>
    </lineage>
</organism>
<evidence type="ECO:0000256" key="3">
    <source>
        <dbReference type="ARBA" id="ARBA00022525"/>
    </source>
</evidence>
<dbReference type="GeneID" id="20642733"/>
<proteinExistence type="inferred from homology"/>
<reference evidence="8 9" key="1">
    <citation type="journal article" date="2006" name="Science">
        <title>Phytophthora genome sequences uncover evolutionary origins and mechanisms of pathogenesis.</title>
        <authorList>
            <person name="Tyler B.M."/>
            <person name="Tripathy S."/>
            <person name="Zhang X."/>
            <person name="Dehal P."/>
            <person name="Jiang R.H."/>
            <person name="Aerts A."/>
            <person name="Arredondo F.D."/>
            <person name="Baxter L."/>
            <person name="Bensasson D."/>
            <person name="Beynon J.L."/>
            <person name="Chapman J."/>
            <person name="Damasceno C.M."/>
            <person name="Dorrance A.E."/>
            <person name="Dou D."/>
            <person name="Dickerman A.W."/>
            <person name="Dubchak I.L."/>
            <person name="Garbelotto M."/>
            <person name="Gijzen M."/>
            <person name="Gordon S.G."/>
            <person name="Govers F."/>
            <person name="Grunwald N.J."/>
            <person name="Huang W."/>
            <person name="Ivors K.L."/>
            <person name="Jones R.W."/>
            <person name="Kamoun S."/>
            <person name="Krampis K."/>
            <person name="Lamour K.H."/>
            <person name="Lee M.K."/>
            <person name="McDonald W.H."/>
            <person name="Medina M."/>
            <person name="Meijer H.J."/>
            <person name="Nordberg E.K."/>
            <person name="Maclean D.J."/>
            <person name="Ospina-Giraldo M.D."/>
            <person name="Morris P.F."/>
            <person name="Phuntumart V."/>
            <person name="Putnam N.H."/>
            <person name="Rash S."/>
            <person name="Rose J.K."/>
            <person name="Sakihama Y."/>
            <person name="Salamov A.A."/>
            <person name="Savidor A."/>
            <person name="Scheuring C.F."/>
            <person name="Smith B.M."/>
            <person name="Sobral B.W."/>
            <person name="Terry A."/>
            <person name="Torto-Alalibo T.A."/>
            <person name="Win J."/>
            <person name="Xu Z."/>
            <person name="Zhang H."/>
            <person name="Grigoriev I.V."/>
            <person name="Rokhsar D.S."/>
            <person name="Boore J.L."/>
        </authorList>
    </citation>
    <scope>NUCLEOTIDE SEQUENCE [LARGE SCALE GENOMIC DNA]</scope>
    <source>
        <strain evidence="8 9">P6497</strain>
    </source>
</reference>
<dbReference type="AlphaFoldDB" id="G5ABC3"/>
<dbReference type="Proteomes" id="UP000002640">
    <property type="component" value="Unassembled WGS sequence"/>
</dbReference>
<dbReference type="SMR" id="G5ABC3"/>
<dbReference type="SMART" id="SM01187">
    <property type="entry name" value="Elicitin"/>
    <property type="match status" value="1"/>
</dbReference>
<dbReference type="SUPFAM" id="SSF48647">
    <property type="entry name" value="Fungal elicitin"/>
    <property type="match status" value="1"/>
</dbReference>
<dbReference type="InterPro" id="IPR036470">
    <property type="entry name" value="Elicitin_sf"/>
</dbReference>
<keyword evidence="3 6" id="KW-0964">Secreted</keyword>
<accession>G5ABC3</accession>
<dbReference type="GO" id="GO:0005576">
    <property type="term" value="C:extracellular region"/>
    <property type="evidence" value="ECO:0007669"/>
    <property type="project" value="UniProtKB-SubCell"/>
</dbReference>
<comment type="function">
    <text evidence="6">Induces local and distal defense responses (incompatible hypersensitive reaction) in plants from the solanaceae and cruciferae families. Elicits leaf necrosis and causes the accumulation of pathogenesis-related proteins. Might interact with the lipidic molecules of the plasma membrane.</text>
</comment>
<keyword evidence="5 6" id="KW-1015">Disulfide bond</keyword>
<dbReference type="InParanoid" id="G5ABC3"/>
<evidence type="ECO:0000256" key="2">
    <source>
        <dbReference type="ARBA" id="ARBA00009544"/>
    </source>
</evidence>
<evidence type="ECO:0000313" key="8">
    <source>
        <dbReference type="EMBL" id="EGZ07268.1"/>
    </source>
</evidence>
<dbReference type="Gene3D" id="1.10.239.10">
    <property type="entry name" value="Elicitin domain"/>
    <property type="match status" value="1"/>
</dbReference>
<dbReference type="RefSeq" id="XP_009536834.1">
    <property type="nucleotide sequence ID" value="XM_009538539.1"/>
</dbReference>
<dbReference type="PROSITE" id="PS51257">
    <property type="entry name" value="PROKAR_LIPOPROTEIN"/>
    <property type="match status" value="1"/>
</dbReference>
<keyword evidence="4 6" id="KW-0928">Hypersensitive response elicitation</keyword>
<feature type="chain" id="PRO_5003473228" description="Elicitin" evidence="7">
    <location>
        <begin position="22"/>
        <end position="123"/>
    </location>
</feature>
<comment type="similarity">
    <text evidence="2 6">Belongs to the elicitin family.</text>
</comment>
<sequence>MAALLLRVLVVLPAFFSVVAGSAASCNTSELLSALQPLRSSANYSMCQVDANAAAICVSSACKSLMAPLAGLNLPVCQLALKGIEFNTAALRSLSSASCQQQQQFQQDASAANMLWTILRLMR</sequence>
<evidence type="ECO:0000256" key="1">
    <source>
        <dbReference type="ARBA" id="ARBA00004613"/>
    </source>
</evidence>
<evidence type="ECO:0000313" key="9">
    <source>
        <dbReference type="Proteomes" id="UP000002640"/>
    </source>
</evidence>